<feature type="transmembrane region" description="Helical" evidence="6">
    <location>
        <begin position="49"/>
        <end position="68"/>
    </location>
</feature>
<evidence type="ECO:0000313" key="8">
    <source>
        <dbReference type="Proteomes" id="UP000626148"/>
    </source>
</evidence>
<protein>
    <submittedName>
        <fullName evidence="7">Membrane protein</fullName>
    </submittedName>
</protein>
<comment type="caution">
    <text evidence="7">The sequence shown here is derived from an EMBL/GenBank/DDBJ whole genome shotgun (WGS) entry which is preliminary data.</text>
</comment>
<name>A0A918KPS8_9GAMM</name>
<feature type="transmembrane region" description="Helical" evidence="6">
    <location>
        <begin position="7"/>
        <end position="29"/>
    </location>
</feature>
<dbReference type="GO" id="GO:0016020">
    <property type="term" value="C:membrane"/>
    <property type="evidence" value="ECO:0007669"/>
    <property type="project" value="UniProtKB-SubCell"/>
</dbReference>
<keyword evidence="4 6" id="KW-1133">Transmembrane helix</keyword>
<accession>A0A918KPS8</accession>
<evidence type="ECO:0000256" key="6">
    <source>
        <dbReference type="SAM" id="Phobius"/>
    </source>
</evidence>
<dbReference type="AlphaFoldDB" id="A0A918KPS8"/>
<reference evidence="7" key="2">
    <citation type="submission" date="2020-09" db="EMBL/GenBank/DDBJ databases">
        <authorList>
            <person name="Sun Q."/>
            <person name="Kim S."/>
        </authorList>
    </citation>
    <scope>NUCLEOTIDE SEQUENCE</scope>
    <source>
        <strain evidence="7">KCTC 22169</strain>
    </source>
</reference>
<evidence type="ECO:0000256" key="4">
    <source>
        <dbReference type="ARBA" id="ARBA00022989"/>
    </source>
</evidence>
<keyword evidence="5 6" id="KW-0472">Membrane</keyword>
<keyword evidence="3 6" id="KW-0812">Transmembrane</keyword>
<evidence type="ECO:0000256" key="2">
    <source>
        <dbReference type="ARBA" id="ARBA00010631"/>
    </source>
</evidence>
<dbReference type="Proteomes" id="UP000626148">
    <property type="component" value="Unassembled WGS sequence"/>
</dbReference>
<dbReference type="RefSeq" id="WP_189612144.1">
    <property type="nucleotide sequence ID" value="NZ_BMXR01000012.1"/>
</dbReference>
<dbReference type="InterPro" id="IPR033580">
    <property type="entry name" value="Nurim-like"/>
</dbReference>
<evidence type="ECO:0000256" key="1">
    <source>
        <dbReference type="ARBA" id="ARBA00004141"/>
    </source>
</evidence>
<reference evidence="7" key="1">
    <citation type="journal article" date="2014" name="Int. J. Syst. Evol. Microbiol.">
        <title>Complete genome sequence of Corynebacterium casei LMG S-19264T (=DSM 44701T), isolated from a smear-ripened cheese.</title>
        <authorList>
            <consortium name="US DOE Joint Genome Institute (JGI-PGF)"/>
            <person name="Walter F."/>
            <person name="Albersmeier A."/>
            <person name="Kalinowski J."/>
            <person name="Ruckert C."/>
        </authorList>
    </citation>
    <scope>NUCLEOTIDE SEQUENCE</scope>
    <source>
        <strain evidence="7">KCTC 22169</strain>
    </source>
</reference>
<feature type="transmembrane region" description="Helical" evidence="6">
    <location>
        <begin position="89"/>
        <end position="107"/>
    </location>
</feature>
<evidence type="ECO:0000313" key="7">
    <source>
        <dbReference type="EMBL" id="GGX68757.1"/>
    </source>
</evidence>
<organism evidence="7 8">
    <name type="scientific">Saccharospirillum salsuginis</name>
    <dbReference type="NCBI Taxonomy" id="418750"/>
    <lineage>
        <taxon>Bacteria</taxon>
        <taxon>Pseudomonadati</taxon>
        <taxon>Pseudomonadota</taxon>
        <taxon>Gammaproteobacteria</taxon>
        <taxon>Oceanospirillales</taxon>
        <taxon>Saccharospirillaceae</taxon>
        <taxon>Saccharospirillum</taxon>
    </lineage>
</organism>
<gene>
    <name evidence="7" type="ORF">GCM10007392_40490</name>
</gene>
<dbReference type="PANTHER" id="PTHR31040:SF1">
    <property type="entry name" value="NURIM"/>
    <property type="match status" value="1"/>
</dbReference>
<sequence length="272" mass="30450">MKKVLAWTYAGIAYALAMANIVYIVGFLADFGVPKGINTGHYDGSLTSAVVVNLLLVTGFGLHHSVTARPFFKRWWTRFVPAHLERATYLYMTAVVTAILVVAWQPIPITVWHVDNVWAAGAIIGAFLLTIGMMFSATFHFGHFGFFGLSQVWRWVREARPAEPVFAARYLYALIRHPISLGWMVLPWLTPRMTVGQLVFAVSVTLYVLIATYFEEADLVSELGERYQRYRKEVPAFLPFLRGRASAGLGRQALCISAVIGLMFLLALPPLH</sequence>
<feature type="transmembrane region" description="Helical" evidence="6">
    <location>
        <begin position="195"/>
        <end position="214"/>
    </location>
</feature>
<keyword evidence="8" id="KW-1185">Reference proteome</keyword>
<dbReference type="PANTHER" id="PTHR31040">
    <property type="entry name" value="NURIM"/>
    <property type="match status" value="1"/>
</dbReference>
<evidence type="ECO:0000256" key="5">
    <source>
        <dbReference type="ARBA" id="ARBA00023136"/>
    </source>
</evidence>
<comment type="similarity">
    <text evidence="2">Belongs to the nurim family.</text>
</comment>
<evidence type="ECO:0000256" key="3">
    <source>
        <dbReference type="ARBA" id="ARBA00022692"/>
    </source>
</evidence>
<comment type="subcellular location">
    <subcellularLocation>
        <location evidence="1">Membrane</location>
        <topology evidence="1">Multi-pass membrane protein</topology>
    </subcellularLocation>
</comment>
<feature type="transmembrane region" description="Helical" evidence="6">
    <location>
        <begin position="253"/>
        <end position="271"/>
    </location>
</feature>
<dbReference type="EMBL" id="BMXR01000012">
    <property type="protein sequence ID" value="GGX68757.1"/>
    <property type="molecule type" value="Genomic_DNA"/>
</dbReference>
<feature type="transmembrane region" description="Helical" evidence="6">
    <location>
        <begin position="119"/>
        <end position="149"/>
    </location>
</feature>
<proteinExistence type="inferred from homology"/>
<dbReference type="Gene3D" id="1.20.120.1630">
    <property type="match status" value="1"/>
</dbReference>